<dbReference type="NCBIfam" id="TIGR00667">
    <property type="entry name" value="aat"/>
    <property type="match status" value="1"/>
</dbReference>
<dbReference type="EMBL" id="JAUCGM010000715">
    <property type="protein sequence ID" value="MDM8563560.1"/>
    <property type="molecule type" value="Genomic_DNA"/>
</dbReference>
<keyword evidence="3 4" id="KW-0012">Acyltransferase</keyword>
<organism evidence="4 5">
    <name type="scientific">Candidatus Marithioploca araucensis</name>
    <dbReference type="NCBI Taxonomy" id="70273"/>
    <lineage>
        <taxon>Bacteria</taxon>
        <taxon>Pseudomonadati</taxon>
        <taxon>Pseudomonadota</taxon>
        <taxon>Gammaproteobacteria</taxon>
        <taxon>Thiotrichales</taxon>
        <taxon>Thiotrichaceae</taxon>
        <taxon>Candidatus Marithioploca</taxon>
    </lineage>
</organism>
<dbReference type="InterPro" id="IPR042221">
    <property type="entry name" value="Leu/Phe-tRNA_Trfase_N"/>
</dbReference>
<dbReference type="EC" id="2.3.2.6" evidence="4"/>
<evidence type="ECO:0000256" key="3">
    <source>
        <dbReference type="ARBA" id="ARBA00023315"/>
    </source>
</evidence>
<evidence type="ECO:0000256" key="2">
    <source>
        <dbReference type="ARBA" id="ARBA00022679"/>
    </source>
</evidence>
<dbReference type="Gene3D" id="3.30.70.3550">
    <property type="entry name" value="Leucyl/phenylalanyl-tRNA-protein transferase, N-terminal domain"/>
    <property type="match status" value="1"/>
</dbReference>
<proteinExistence type="inferred from homology"/>
<dbReference type="Pfam" id="PF03588">
    <property type="entry name" value="Leu_Phe_trans"/>
    <property type="match status" value="1"/>
</dbReference>
<gene>
    <name evidence="4" type="primary">aat</name>
    <name evidence="4" type="ORF">QUF54_09420</name>
</gene>
<protein>
    <submittedName>
        <fullName evidence="4">Leucyl/phenylalanyl-tRNA--protein transferase</fullName>
        <ecNumber evidence="4">2.3.2.6</ecNumber>
    </submittedName>
</protein>
<feature type="non-terminal residue" evidence="4">
    <location>
        <position position="1"/>
    </location>
</feature>
<dbReference type="GO" id="GO:0008914">
    <property type="term" value="F:leucyl-tRNA--protein transferase activity"/>
    <property type="evidence" value="ECO:0007669"/>
    <property type="project" value="UniProtKB-EC"/>
</dbReference>
<keyword evidence="5" id="KW-1185">Reference proteome</keyword>
<accession>A0ABT7VVM2</accession>
<keyword evidence="1" id="KW-0963">Cytoplasm</keyword>
<dbReference type="InterPro" id="IPR004616">
    <property type="entry name" value="Leu/Phe-tRNA_Trfase"/>
</dbReference>
<keyword evidence="2 4" id="KW-0808">Transferase</keyword>
<dbReference type="PANTHER" id="PTHR30098">
    <property type="entry name" value="LEUCYL/PHENYLALANYL-TRNA--PROTEIN TRANSFERASE"/>
    <property type="match status" value="1"/>
</dbReference>
<dbReference type="PANTHER" id="PTHR30098:SF2">
    <property type="entry name" value="LEUCYL_PHENYLALANYL-TRNA--PROTEIN TRANSFERASE"/>
    <property type="match status" value="1"/>
</dbReference>
<dbReference type="InterPro" id="IPR042203">
    <property type="entry name" value="Leu/Phe-tRNA_Trfase_C"/>
</dbReference>
<reference evidence="4" key="1">
    <citation type="submission" date="2023-06" db="EMBL/GenBank/DDBJ databases">
        <title>Uncultivated large filamentous bacteria from sulfidic sediments reveal new species and different genomic features in energy metabolism and defense.</title>
        <authorList>
            <person name="Fonseca A."/>
        </authorList>
    </citation>
    <scope>NUCLEOTIDE SEQUENCE</scope>
    <source>
        <strain evidence="4">HSG4</strain>
    </source>
</reference>
<comment type="caution">
    <text evidence="4">The sequence shown here is derived from an EMBL/GenBank/DDBJ whole genome shotgun (WGS) entry which is preliminary data.</text>
</comment>
<name>A0ABT7VVM2_9GAMM</name>
<dbReference type="HAMAP" id="MF_00688">
    <property type="entry name" value="Leu_Phe_trans"/>
    <property type="match status" value="1"/>
</dbReference>
<sequence length="200" mass="23350">AYRLGIFPWYNDNEPILWWSPSQRMVLFPDNLKASRSLRKTIRKAKFTITMDQDFREVIRACAGTRRNQDGTWINQDMQAAYCQLHDDGIAHSVESWYEGQLVGGLYGIALGKVFFGESMFSRMSDASKVAFAHFVWQLQRWGYELIDCQVQTSHLERFGAIDIPRQEYRALLEQLCDETPEHGVWRFDADEAEEIDIEQ</sequence>
<dbReference type="InterPro" id="IPR016181">
    <property type="entry name" value="Acyl_CoA_acyltransferase"/>
</dbReference>
<evidence type="ECO:0000313" key="5">
    <source>
        <dbReference type="Proteomes" id="UP001171945"/>
    </source>
</evidence>
<evidence type="ECO:0000313" key="4">
    <source>
        <dbReference type="EMBL" id="MDM8563560.1"/>
    </source>
</evidence>
<dbReference type="SUPFAM" id="SSF55729">
    <property type="entry name" value="Acyl-CoA N-acyltransferases (Nat)"/>
    <property type="match status" value="1"/>
</dbReference>
<evidence type="ECO:0000256" key="1">
    <source>
        <dbReference type="ARBA" id="ARBA00022490"/>
    </source>
</evidence>
<dbReference type="Gene3D" id="3.40.630.70">
    <property type="entry name" value="Leucyl/phenylalanyl-tRNA-protein transferase, C-terminal domain"/>
    <property type="match status" value="1"/>
</dbReference>
<dbReference type="Proteomes" id="UP001171945">
    <property type="component" value="Unassembled WGS sequence"/>
</dbReference>